<dbReference type="SUPFAM" id="SSF89946">
    <property type="entry name" value="Hypothetical protein VC0424"/>
    <property type="match status" value="1"/>
</dbReference>
<dbReference type="RefSeq" id="WP_343892602.1">
    <property type="nucleotide sequence ID" value="NZ_BAAAEH010000060.1"/>
</dbReference>
<feature type="signal peptide" evidence="1">
    <location>
        <begin position="1"/>
        <end position="20"/>
    </location>
</feature>
<dbReference type="Pfam" id="PF05117">
    <property type="entry name" value="DUF695"/>
    <property type="match status" value="1"/>
</dbReference>
<dbReference type="InterPro" id="IPR016097">
    <property type="entry name" value="DUF695"/>
</dbReference>
<gene>
    <name evidence="4" type="ORF">ABC974_18345</name>
</gene>
<evidence type="ECO:0000259" key="3">
    <source>
        <dbReference type="Pfam" id="PF06877"/>
    </source>
</evidence>
<dbReference type="EMBL" id="JBDIME010000018">
    <property type="protein sequence ID" value="MEN2791602.1"/>
    <property type="molecule type" value="Genomic_DNA"/>
</dbReference>
<proteinExistence type="predicted"/>
<sequence length="280" mass="29956">MIKKIASLLLGFSVSQPVGAQADKAAPANSDHWMVYERAASDGKPLVIVARTGNAGVRALLLNGRATVVICRTDPTNVNDQGMPQGTERLYSIEDKLDEAPALLAAGALRVASVTGQGQRRMFFVHREPLDLAPVLQTAQVQGFSCDASEVDDRQALINLATPTPLESQVNGDREVIAGLQKSGDDGHASRKTDFWFYGQRRSLGALTANLNAHGFSVDHWLSGPTGVVLSREMPVDVPAFQTLTPIIVGAAEQAGVDYDGWETIVVSQASTQLEGRTDH</sequence>
<comment type="caution">
    <text evidence="4">The sequence shown here is derived from an EMBL/GenBank/DDBJ whole genome shotgun (WGS) entry which is preliminary data.</text>
</comment>
<dbReference type="Pfam" id="PF06877">
    <property type="entry name" value="RraB"/>
    <property type="match status" value="1"/>
</dbReference>
<name>A0ABU9Y739_9SPHN</name>
<evidence type="ECO:0000313" key="4">
    <source>
        <dbReference type="EMBL" id="MEN2791602.1"/>
    </source>
</evidence>
<protein>
    <submittedName>
        <fullName evidence="4">DUF695 domain-containing protein</fullName>
    </submittedName>
</protein>
<dbReference type="Gene3D" id="3.30.70.970">
    <property type="entry name" value="RraB-like"/>
    <property type="match status" value="1"/>
</dbReference>
<organism evidence="4 5">
    <name type="scientific">Sphingomonas oligophenolica</name>
    <dbReference type="NCBI Taxonomy" id="301154"/>
    <lineage>
        <taxon>Bacteria</taxon>
        <taxon>Pseudomonadati</taxon>
        <taxon>Pseudomonadota</taxon>
        <taxon>Alphaproteobacteria</taxon>
        <taxon>Sphingomonadales</taxon>
        <taxon>Sphingomonadaceae</taxon>
        <taxon>Sphingomonas</taxon>
    </lineage>
</organism>
<keyword evidence="1" id="KW-0732">Signal</keyword>
<feature type="domain" description="Regulator of ribonuclease activity B" evidence="3">
    <location>
        <begin position="173"/>
        <end position="264"/>
    </location>
</feature>
<evidence type="ECO:0000259" key="2">
    <source>
        <dbReference type="Pfam" id="PF05117"/>
    </source>
</evidence>
<dbReference type="InterPro" id="IPR036701">
    <property type="entry name" value="RraB-like_sf"/>
</dbReference>
<evidence type="ECO:0000313" key="5">
    <source>
        <dbReference type="Proteomes" id="UP001419910"/>
    </source>
</evidence>
<keyword evidence="5" id="KW-1185">Reference proteome</keyword>
<dbReference type="Proteomes" id="UP001419910">
    <property type="component" value="Unassembled WGS sequence"/>
</dbReference>
<feature type="domain" description="DUF695" evidence="2">
    <location>
        <begin position="32"/>
        <end position="141"/>
    </location>
</feature>
<dbReference type="InterPro" id="IPR009671">
    <property type="entry name" value="RraB_dom"/>
</dbReference>
<feature type="chain" id="PRO_5047378438" evidence="1">
    <location>
        <begin position="21"/>
        <end position="280"/>
    </location>
</feature>
<accession>A0ABU9Y739</accession>
<reference evidence="4 5" key="1">
    <citation type="submission" date="2024-05" db="EMBL/GenBank/DDBJ databases">
        <authorList>
            <person name="Liu Q."/>
            <person name="Xin Y.-H."/>
        </authorList>
    </citation>
    <scope>NUCLEOTIDE SEQUENCE [LARGE SCALE GENOMIC DNA]</scope>
    <source>
        <strain evidence="4 5">CGMCC 1.10181</strain>
    </source>
</reference>
<evidence type="ECO:0000256" key="1">
    <source>
        <dbReference type="SAM" id="SignalP"/>
    </source>
</evidence>